<evidence type="ECO:0000313" key="1">
    <source>
        <dbReference type="EMBL" id="SDF74631.1"/>
    </source>
</evidence>
<gene>
    <name evidence="1" type="ORF">SAMN05216553_10374</name>
</gene>
<sequence length="170" mass="18864">MSNGLIRVTGEHVQFTESVSRIARSLSPLGEAGRHVAESYALNAEMQRLKLKETRAADDKEIKLKLLEQRRRESSASLRQMRRNIGQADASAGALRECMVNMQRETVKPGLPPAERRAYAELTRHFTTALVQHHADLTGGVAKVIDKVLNGAGATALNPARRPRPRHRGR</sequence>
<dbReference type="OrthoDB" id="3692741at2"/>
<evidence type="ECO:0000313" key="2">
    <source>
        <dbReference type="Proteomes" id="UP000199623"/>
    </source>
</evidence>
<reference evidence="2" key="1">
    <citation type="submission" date="2016-10" db="EMBL/GenBank/DDBJ databases">
        <authorList>
            <person name="Varghese N."/>
            <person name="Submissions S."/>
        </authorList>
    </citation>
    <scope>NUCLEOTIDE SEQUENCE [LARGE SCALE GENOMIC DNA]</scope>
    <source>
        <strain evidence="2">CGMCC 4.3506</strain>
    </source>
</reference>
<protein>
    <submittedName>
        <fullName evidence="1">Uncharacterized protein</fullName>
    </submittedName>
</protein>
<proteinExistence type="predicted"/>
<accession>A0A1G7NL14</accession>
<dbReference type="Proteomes" id="UP000199623">
    <property type="component" value="Unassembled WGS sequence"/>
</dbReference>
<dbReference type="RefSeq" id="WP_090047050.1">
    <property type="nucleotide sequence ID" value="NZ_FNCC01000003.1"/>
</dbReference>
<name>A0A1G7NL14_9PSEU</name>
<dbReference type="EMBL" id="FNCC01000003">
    <property type="protein sequence ID" value="SDF74631.1"/>
    <property type="molecule type" value="Genomic_DNA"/>
</dbReference>
<keyword evidence="2" id="KW-1185">Reference proteome</keyword>
<dbReference type="AlphaFoldDB" id="A0A1G7NL14"/>
<organism evidence="1 2">
    <name type="scientific">Lentzea fradiae</name>
    <dbReference type="NCBI Taxonomy" id="200378"/>
    <lineage>
        <taxon>Bacteria</taxon>
        <taxon>Bacillati</taxon>
        <taxon>Actinomycetota</taxon>
        <taxon>Actinomycetes</taxon>
        <taxon>Pseudonocardiales</taxon>
        <taxon>Pseudonocardiaceae</taxon>
        <taxon>Lentzea</taxon>
    </lineage>
</organism>
<dbReference type="STRING" id="200378.SAMN05216553_10374"/>